<evidence type="ECO:0000313" key="4">
    <source>
        <dbReference type="Proteomes" id="UP001157034"/>
    </source>
</evidence>
<keyword evidence="2" id="KW-0812">Transmembrane</keyword>
<dbReference type="EMBL" id="BSVB01000001">
    <property type="protein sequence ID" value="GMA96122.1"/>
    <property type="molecule type" value="Genomic_DNA"/>
</dbReference>
<keyword evidence="2" id="KW-1133">Transmembrane helix</keyword>
<name>A0ABQ6KBU3_9MICO</name>
<keyword evidence="2" id="KW-0472">Membrane</keyword>
<feature type="region of interest" description="Disordered" evidence="1">
    <location>
        <begin position="10"/>
        <end position="33"/>
    </location>
</feature>
<evidence type="ECO:0000256" key="1">
    <source>
        <dbReference type="SAM" id="MobiDB-lite"/>
    </source>
</evidence>
<sequence>MRRGYVCDTVGGMTDDDEHPELAGYEPGSGASLSRPGVRRVLRIGVLIAVAALIIPGIIATVQMQIRTAQAACRIVVRTVDTSAIGAVARFEPAGPAGPSWYCYSRSFDGSELLRATLGLIPGLEPAPRPPHPAVQS</sequence>
<evidence type="ECO:0000313" key="3">
    <source>
        <dbReference type="EMBL" id="GMA96122.1"/>
    </source>
</evidence>
<keyword evidence="4" id="KW-1185">Reference proteome</keyword>
<proteinExistence type="predicted"/>
<reference evidence="4" key="1">
    <citation type="journal article" date="2019" name="Int. J. Syst. Evol. Microbiol.">
        <title>The Global Catalogue of Microorganisms (GCM) 10K type strain sequencing project: providing services to taxonomists for standard genome sequencing and annotation.</title>
        <authorList>
            <consortium name="The Broad Institute Genomics Platform"/>
            <consortium name="The Broad Institute Genome Sequencing Center for Infectious Disease"/>
            <person name="Wu L."/>
            <person name="Ma J."/>
        </authorList>
    </citation>
    <scope>NUCLEOTIDE SEQUENCE [LARGE SCALE GENOMIC DNA]</scope>
    <source>
        <strain evidence="4">NBRC 108894</strain>
    </source>
</reference>
<feature type="transmembrane region" description="Helical" evidence="2">
    <location>
        <begin position="41"/>
        <end position="62"/>
    </location>
</feature>
<comment type="caution">
    <text evidence="3">The sequence shown here is derived from an EMBL/GenBank/DDBJ whole genome shotgun (WGS) entry which is preliminary data.</text>
</comment>
<gene>
    <name evidence="3" type="ORF">GCM10025881_29460</name>
</gene>
<evidence type="ECO:0000256" key="2">
    <source>
        <dbReference type="SAM" id="Phobius"/>
    </source>
</evidence>
<protein>
    <submittedName>
        <fullName evidence="3">Uncharacterized protein</fullName>
    </submittedName>
</protein>
<organism evidence="3 4">
    <name type="scientific">Pseudolysinimonas kribbensis</name>
    <dbReference type="NCBI Taxonomy" id="433641"/>
    <lineage>
        <taxon>Bacteria</taxon>
        <taxon>Bacillati</taxon>
        <taxon>Actinomycetota</taxon>
        <taxon>Actinomycetes</taxon>
        <taxon>Micrococcales</taxon>
        <taxon>Microbacteriaceae</taxon>
        <taxon>Pseudolysinimonas</taxon>
    </lineage>
</organism>
<dbReference type="Proteomes" id="UP001157034">
    <property type="component" value="Unassembled WGS sequence"/>
</dbReference>
<accession>A0ABQ6KBU3</accession>